<sequence>MPAYMIVTIDYTDPVWVEAYRREVPKMIERAGGRYLALSRAPIQLEGEHPVPQTVAIVEYPSIEAAQQFMASEEYRPHGEARRKGAKTTIYLVDDVLPPPGQ</sequence>
<dbReference type="InterPro" id="IPR010753">
    <property type="entry name" value="DUF1330"/>
</dbReference>
<name>A0A7Z0BU76_9SPHN</name>
<protein>
    <submittedName>
        <fullName evidence="2">Uncharacterized protein (DUF1330 family)</fullName>
    </submittedName>
</protein>
<gene>
    <name evidence="2" type="ORF">FHS75_000300</name>
</gene>
<reference evidence="2 3" key="1">
    <citation type="submission" date="2020-07" db="EMBL/GenBank/DDBJ databases">
        <title>Genomic Encyclopedia of Type Strains, Phase IV (KMG-IV): sequencing the most valuable type-strain genomes for metagenomic binning, comparative biology and taxonomic classification.</title>
        <authorList>
            <person name="Goeker M."/>
        </authorList>
    </citation>
    <scope>NUCLEOTIDE SEQUENCE [LARGE SCALE GENOMIC DNA]</scope>
    <source>
        <strain evidence="2 3">DSM 29043</strain>
    </source>
</reference>
<dbReference type="SUPFAM" id="SSF54909">
    <property type="entry name" value="Dimeric alpha+beta barrel"/>
    <property type="match status" value="1"/>
</dbReference>
<proteinExistence type="predicted"/>
<dbReference type="PANTHER" id="PTHR41521:SF4">
    <property type="entry name" value="BLR0684 PROTEIN"/>
    <property type="match status" value="1"/>
</dbReference>
<dbReference type="Proteomes" id="UP000522081">
    <property type="component" value="Unassembled WGS sequence"/>
</dbReference>
<feature type="domain" description="DUF1330" evidence="1">
    <location>
        <begin position="2"/>
        <end position="95"/>
    </location>
</feature>
<accession>A0A7Z0BU76</accession>
<dbReference type="Pfam" id="PF07045">
    <property type="entry name" value="DUF1330"/>
    <property type="match status" value="1"/>
</dbReference>
<comment type="caution">
    <text evidence="2">The sequence shown here is derived from an EMBL/GenBank/DDBJ whole genome shotgun (WGS) entry which is preliminary data.</text>
</comment>
<organism evidence="2 3">
    <name type="scientific">Novosphingobium marinum</name>
    <dbReference type="NCBI Taxonomy" id="1514948"/>
    <lineage>
        <taxon>Bacteria</taxon>
        <taxon>Pseudomonadati</taxon>
        <taxon>Pseudomonadota</taxon>
        <taxon>Alphaproteobacteria</taxon>
        <taxon>Sphingomonadales</taxon>
        <taxon>Sphingomonadaceae</taxon>
        <taxon>Novosphingobium</taxon>
    </lineage>
</organism>
<keyword evidence="3" id="KW-1185">Reference proteome</keyword>
<dbReference type="AlphaFoldDB" id="A0A7Z0BU76"/>
<dbReference type="InterPro" id="IPR011008">
    <property type="entry name" value="Dimeric_a/b-barrel"/>
</dbReference>
<dbReference type="EMBL" id="JACBZF010000001">
    <property type="protein sequence ID" value="NYH93995.1"/>
    <property type="molecule type" value="Genomic_DNA"/>
</dbReference>
<evidence type="ECO:0000259" key="1">
    <source>
        <dbReference type="Pfam" id="PF07045"/>
    </source>
</evidence>
<evidence type="ECO:0000313" key="2">
    <source>
        <dbReference type="EMBL" id="NYH93995.1"/>
    </source>
</evidence>
<evidence type="ECO:0000313" key="3">
    <source>
        <dbReference type="Proteomes" id="UP000522081"/>
    </source>
</evidence>
<dbReference type="RefSeq" id="WP_179405953.1">
    <property type="nucleotide sequence ID" value="NZ_BMGF01000001.1"/>
</dbReference>
<dbReference type="Gene3D" id="3.30.70.100">
    <property type="match status" value="1"/>
</dbReference>
<dbReference type="PANTHER" id="PTHR41521">
    <property type="match status" value="1"/>
</dbReference>